<evidence type="ECO:0000313" key="2">
    <source>
        <dbReference type="Proteomes" id="UP000025227"/>
    </source>
</evidence>
<keyword evidence="2" id="KW-1185">Reference proteome</keyword>
<reference evidence="3" key="1">
    <citation type="submission" date="2020-12" db="UniProtKB">
        <authorList>
            <consortium name="WormBaseParasite"/>
        </authorList>
    </citation>
    <scope>IDENTIFICATION</scope>
    <source>
        <strain evidence="3">MHco3</strain>
    </source>
</reference>
<proteinExistence type="predicted"/>
<dbReference type="AlphaFoldDB" id="A0A7I5EEI5"/>
<dbReference type="Proteomes" id="UP000025227">
    <property type="component" value="Unplaced"/>
</dbReference>
<keyword evidence="1" id="KW-0812">Transmembrane</keyword>
<organism evidence="2 3">
    <name type="scientific">Haemonchus contortus</name>
    <name type="common">Barber pole worm</name>
    <dbReference type="NCBI Taxonomy" id="6289"/>
    <lineage>
        <taxon>Eukaryota</taxon>
        <taxon>Metazoa</taxon>
        <taxon>Ecdysozoa</taxon>
        <taxon>Nematoda</taxon>
        <taxon>Chromadorea</taxon>
        <taxon>Rhabditida</taxon>
        <taxon>Rhabditina</taxon>
        <taxon>Rhabditomorpha</taxon>
        <taxon>Strongyloidea</taxon>
        <taxon>Trichostrongylidae</taxon>
        <taxon>Haemonchus</taxon>
    </lineage>
</organism>
<accession>A0A7I5EEI5</accession>
<name>A0A7I5EEI5_HAECO</name>
<sequence length="136" mass="15304">MRQKGILTIYNPQVWCVCLYVCIYLCMYVCMFVCMSHNPVLPEKSPLEVGTKSGWVEPKTKLIEHIRALRSSAHGGGACAGMGGANSKTSYSCSEKVQTSRKNVQRWGLGQETRRWRPTHCGRSFLKMGGTFQMYS</sequence>
<evidence type="ECO:0000256" key="1">
    <source>
        <dbReference type="SAM" id="Phobius"/>
    </source>
</evidence>
<evidence type="ECO:0000313" key="3">
    <source>
        <dbReference type="WBParaSite" id="HCON_00179610-00001"/>
    </source>
</evidence>
<dbReference type="WBParaSite" id="HCON_00179610-00001">
    <property type="protein sequence ID" value="HCON_00179610-00001"/>
    <property type="gene ID" value="HCON_00179610"/>
</dbReference>
<keyword evidence="1" id="KW-1133">Transmembrane helix</keyword>
<feature type="transmembrane region" description="Helical" evidence="1">
    <location>
        <begin position="12"/>
        <end position="34"/>
    </location>
</feature>
<keyword evidence="1" id="KW-0472">Membrane</keyword>
<protein>
    <submittedName>
        <fullName evidence="3">Secreted protein</fullName>
    </submittedName>
</protein>